<feature type="domain" description="Deacetylase PdaC" evidence="4">
    <location>
        <begin position="53"/>
        <end position="149"/>
    </location>
</feature>
<dbReference type="EMBL" id="JAPQER010000004">
    <property type="protein sequence ID" value="MCY6485014.1"/>
    <property type="molecule type" value="Genomic_DNA"/>
</dbReference>
<feature type="domain" description="Deacetylase PdaC" evidence="4">
    <location>
        <begin position="268"/>
        <end position="361"/>
    </location>
</feature>
<protein>
    <submittedName>
        <fullName evidence="5">DUF4163 domain-containing protein</fullName>
    </submittedName>
</protein>
<feature type="domain" description="DUF3298" evidence="3">
    <location>
        <begin position="381"/>
        <end position="469"/>
    </location>
</feature>
<organism evidence="5 6">
    <name type="scientific">Clostridium aestuarii</name>
    <dbReference type="NCBI Taxonomy" id="338193"/>
    <lineage>
        <taxon>Bacteria</taxon>
        <taxon>Bacillati</taxon>
        <taxon>Bacillota</taxon>
        <taxon>Clostridia</taxon>
        <taxon>Eubacteriales</taxon>
        <taxon>Clostridiaceae</taxon>
        <taxon>Clostridium</taxon>
    </lineage>
</organism>
<reference evidence="5" key="1">
    <citation type="submission" date="2022-12" db="EMBL/GenBank/DDBJ databases">
        <authorList>
            <person name="Wang J."/>
        </authorList>
    </citation>
    <scope>NUCLEOTIDE SEQUENCE</scope>
    <source>
        <strain evidence="5">HY-45-18</strain>
    </source>
</reference>
<dbReference type="Pfam" id="PF13739">
    <property type="entry name" value="PdaC"/>
    <property type="match status" value="2"/>
</dbReference>
<proteinExistence type="predicted"/>
<evidence type="ECO:0000259" key="3">
    <source>
        <dbReference type="Pfam" id="PF11738"/>
    </source>
</evidence>
<dbReference type="RefSeq" id="WP_268041330.1">
    <property type="nucleotide sequence ID" value="NZ_JAPQER010000004.1"/>
</dbReference>
<feature type="coiled-coil region" evidence="1">
    <location>
        <begin position="395"/>
        <end position="423"/>
    </location>
</feature>
<feature type="signal peptide" evidence="2">
    <location>
        <begin position="1"/>
        <end position="23"/>
    </location>
</feature>
<evidence type="ECO:0000256" key="2">
    <source>
        <dbReference type="SAM" id="SignalP"/>
    </source>
</evidence>
<accession>A0ABT4D193</accession>
<gene>
    <name evidence="5" type="ORF">OW763_11730</name>
</gene>
<dbReference type="Pfam" id="PF11738">
    <property type="entry name" value="DUF3298"/>
    <property type="match status" value="2"/>
</dbReference>
<evidence type="ECO:0000313" key="6">
    <source>
        <dbReference type="Proteomes" id="UP001078443"/>
    </source>
</evidence>
<keyword evidence="2" id="KW-0732">Signal</keyword>
<name>A0ABT4D193_9CLOT</name>
<evidence type="ECO:0000256" key="1">
    <source>
        <dbReference type="SAM" id="Coils"/>
    </source>
</evidence>
<feature type="domain" description="DUF3298" evidence="3">
    <location>
        <begin position="167"/>
        <end position="243"/>
    </location>
</feature>
<dbReference type="InterPro" id="IPR037126">
    <property type="entry name" value="PdaC/RsiV-like_sf"/>
</dbReference>
<keyword evidence="6" id="KW-1185">Reference proteome</keyword>
<feature type="coiled-coil region" evidence="1">
    <location>
        <begin position="288"/>
        <end position="315"/>
    </location>
</feature>
<evidence type="ECO:0000259" key="4">
    <source>
        <dbReference type="Pfam" id="PF13739"/>
    </source>
</evidence>
<keyword evidence="1" id="KW-0175">Coiled coil</keyword>
<dbReference type="Gene3D" id="3.90.640.20">
    <property type="entry name" value="Heat-shock cognate protein, ATPase"/>
    <property type="match status" value="2"/>
</dbReference>
<sequence>MKRIMCLGLIGLLGLGNVSYASAQGVIPSAKITQSNLSLVKKNNVKIATKALKDKNEAIEYDLKIPIISGLKDKKIQDKLNKLFNNEIMKFKNELEKGAKSDLEDFKKEGCTFHPYVAKVEYKVSYNKNNILSICITYGQYTGGAHGMSYKKSYNIDLNTGNEATLKNFFCDGENYKQIIRNEIKRQIKLDEDRYFKGYDEVIDTLSDSQDFYIEDGKIVVYYGQYEIAPFAAGIPEFKIPFSLFKKGVKTNIDVKQSPIKVETKKISTKNEAFIGRFEIPVLCGINNKKVEEINKKIENDVMNFKKDIEDMAKEYSKDAKKEGWKIRPYDASTYYQVFYKENNILSISVTFGEYTGGAHGYCEMKTYNVDLETGKEIALKDIFKDGTNYKDIINKEIKKQRAAAAKQLKEDVEKNGEEYSEENALYFQFKGISEKQSFYIQQGSIVIYFGLYEIAPYSSGIPEFKISLSQFKDKVKDEFLSLKE</sequence>
<dbReference type="InterPro" id="IPR025303">
    <property type="entry name" value="PdaC"/>
</dbReference>
<feature type="chain" id="PRO_5045721600" evidence="2">
    <location>
        <begin position="24"/>
        <end position="485"/>
    </location>
</feature>
<dbReference type="Gene3D" id="3.30.565.40">
    <property type="entry name" value="Fervidobacterium nodosum Rt17-B1 like"/>
    <property type="match status" value="2"/>
</dbReference>
<evidence type="ECO:0000313" key="5">
    <source>
        <dbReference type="EMBL" id="MCY6485014.1"/>
    </source>
</evidence>
<comment type="caution">
    <text evidence="5">The sequence shown here is derived from an EMBL/GenBank/DDBJ whole genome shotgun (WGS) entry which is preliminary data.</text>
</comment>
<dbReference type="Proteomes" id="UP001078443">
    <property type="component" value="Unassembled WGS sequence"/>
</dbReference>
<dbReference type="InterPro" id="IPR021729">
    <property type="entry name" value="DUF3298"/>
</dbReference>